<feature type="compositionally biased region" description="Polar residues" evidence="16">
    <location>
        <begin position="825"/>
        <end position="835"/>
    </location>
</feature>
<keyword evidence="11" id="KW-0560">Oxidoreductase</keyword>
<protein>
    <submittedName>
        <fullName evidence="19">Endoplasmic oxidoreductin-1</fullName>
    </submittedName>
</protein>
<accession>A0ABR0JQE0</accession>
<evidence type="ECO:0000256" key="4">
    <source>
        <dbReference type="ARBA" id="ARBA00011802"/>
    </source>
</evidence>
<evidence type="ECO:0000256" key="14">
    <source>
        <dbReference type="ARBA" id="ARBA00023180"/>
    </source>
</evidence>
<keyword evidence="6" id="KW-0285">Flavoprotein</keyword>
<feature type="compositionally biased region" description="Polar residues" evidence="16">
    <location>
        <begin position="478"/>
        <end position="487"/>
    </location>
</feature>
<evidence type="ECO:0000256" key="1">
    <source>
        <dbReference type="ARBA" id="ARBA00001974"/>
    </source>
</evidence>
<feature type="compositionally biased region" description="Polar residues" evidence="16">
    <location>
        <begin position="883"/>
        <end position="902"/>
    </location>
</feature>
<keyword evidence="5" id="KW-0813">Transport</keyword>
<keyword evidence="10" id="KW-0249">Electron transport</keyword>
<evidence type="ECO:0000256" key="10">
    <source>
        <dbReference type="ARBA" id="ARBA00022982"/>
    </source>
</evidence>
<comment type="caution">
    <text evidence="19">The sequence shown here is derived from an EMBL/GenBank/DDBJ whole genome shotgun (WGS) entry which is preliminary data.</text>
</comment>
<evidence type="ECO:0000256" key="12">
    <source>
        <dbReference type="ARBA" id="ARBA00023136"/>
    </source>
</evidence>
<proteinExistence type="inferred from homology"/>
<evidence type="ECO:0000256" key="16">
    <source>
        <dbReference type="SAM" id="MobiDB-lite"/>
    </source>
</evidence>
<comment type="cofactor">
    <cofactor evidence="1">
        <name>FAD</name>
        <dbReference type="ChEBI" id="CHEBI:57692"/>
    </cofactor>
</comment>
<comment type="subunit">
    <text evidence="4">May function both as a monomer and a homodimer.</text>
</comment>
<dbReference type="CDD" id="cd21223">
    <property type="entry name" value="CH_ASPM_rpt1"/>
    <property type="match status" value="1"/>
</dbReference>
<dbReference type="InterPro" id="IPR007266">
    <property type="entry name" value="Ero1"/>
</dbReference>
<organism evidence="19 20">
    <name type="scientific">Exophiala sideris</name>
    <dbReference type="NCBI Taxonomy" id="1016849"/>
    <lineage>
        <taxon>Eukaryota</taxon>
        <taxon>Fungi</taxon>
        <taxon>Dikarya</taxon>
        <taxon>Ascomycota</taxon>
        <taxon>Pezizomycotina</taxon>
        <taxon>Eurotiomycetes</taxon>
        <taxon>Chaetothyriomycetidae</taxon>
        <taxon>Chaetothyriales</taxon>
        <taxon>Herpotrichiellaceae</taxon>
        <taxon>Exophiala</taxon>
    </lineage>
</organism>
<keyword evidence="13" id="KW-1015">Disulfide bond</keyword>
<feature type="region of interest" description="Disordered" evidence="16">
    <location>
        <begin position="623"/>
        <end position="650"/>
    </location>
</feature>
<evidence type="ECO:0000256" key="2">
    <source>
        <dbReference type="ARBA" id="ARBA00004367"/>
    </source>
</evidence>
<keyword evidence="15" id="KW-0676">Redox-active center</keyword>
<dbReference type="InterPro" id="IPR037192">
    <property type="entry name" value="ERO1-like_sf"/>
</dbReference>
<evidence type="ECO:0000313" key="19">
    <source>
        <dbReference type="EMBL" id="KAK5068180.1"/>
    </source>
</evidence>
<feature type="domain" description="Calponin-homology (CH)" evidence="18">
    <location>
        <begin position="1201"/>
        <end position="1348"/>
    </location>
</feature>
<dbReference type="Proteomes" id="UP001345691">
    <property type="component" value="Unassembled WGS sequence"/>
</dbReference>
<gene>
    <name evidence="19" type="primary">ERO1</name>
    <name evidence="19" type="ORF">LTR69_000298</name>
</gene>
<dbReference type="PANTHER" id="PTHR12613">
    <property type="entry name" value="ERO1-RELATED"/>
    <property type="match status" value="1"/>
</dbReference>
<feature type="region of interest" description="Disordered" evidence="16">
    <location>
        <begin position="879"/>
        <end position="916"/>
    </location>
</feature>
<sequence>MRLQHASSFFLAFYLFLRPHCIRAETQCAIDPNSIVTDACTSYSDLERLNVELSPSVEDLTQHTDFFAYYRLNLYNKVCPFWTDEHSICGNRACAVDTIDDESDIPPIWRAEELSKLEGARAQHPGRALQRERPKNRPLSYQLGENVDESCVLEDDDECDQRDYCVPEDEGSAGKGDYVSLVNNTERYTGYSGLGARQVWDAIYKENCFSPKTARHASLKPKPLQAAESLKNVFQEYGRQHVDDSDDMYPLADECLEQRAFYRIISGMHASISSHLCWEYFNQTTGEWGRNVECYKERLHNHPERISNFYFNYAILTRAIAKIRRHLESYTFCSGDTEIDFETKQKTLQLADKAASGPHTFDESIMFQDPTVVDLKDDFRNKFRNVSRLMDCVGCDKCRLWGKVQTAGYGAALKILFEFDEKKNGENPHLRRTELVALVNTLGRVSHSLDAVQKFRTAVNTGDYSVLDIQGPLPVSDETVTTGSSNVETKDEDEDFDDFDQDYQTQPVRPPRRTIAEEFWQELDLVWRALKMVLKSWVDLPFTLFAILVMEMNRLWNFWLGLPVPARSWDFKFPTKEELYRDELNTKPRRLRNAAGSVVKARKGDNVGVKFAIHEDVPVAAESRKNENCLPAGQSTIISQPPQRPRTKKRDSVIYEVAADVPQPVSVPLPRSNRSNQQERPASSSSMAKSVQIQIQSQTIAATGSKLNVMPRRPPTSAKLKEDLTIALPEYTGPMTVMKPPRRGTIYIPNEDTTMPSMYMGIFSPIKHVSLSSVADVQRQESEVKPEMDTEVTGIAAQMAAKKRTRGPRASMITLSPKRGKGPLQISSRNLQETAVQEDRVGSGPGKENVPPGYGQEYRGGINGKKTDRSAADIIVRDHGERPSTSGSASTLCRPTASSTGRQTEKKTASRTARPVWKAPTNVGSRVNNAQTIHAQAWATTPVESQAAREHQDVAKKASVPSRFVIPSLKPEMTIDAAYPLLTDDLACPAMYEDNWLSHQEAAITQLVNNLFMSSPHTSGPSEDDGMLRIRLLELYGSTENKVLYKRLQAALLYGGLSVPSEVLKGAGRLSTDLGKRNAFAAMWLDTYDLTCLRTALEVVVGRQCGAGAKADTSRRSLRHFIEAFLIHNEDGKSEFYTEGREAWSYHRTLLRSLMVIKILDMTKTTAPQIVSGCLFRPSSRYKTSAGVVRGLFQLLNPSAGDPIRALSHIGYNVTHEQYPLEEYTYRLENLAVDLRDGVRLTRLVELLLYPSALGILDHADSTTTVVLPTGEELSLVEGQIKWPLSQHLKFPCISRAAKLYNVQIALSALQGVKAMGGLVQNVQAEDIVDGFREKTVKLLWGVTSEWGLGALIDCHDVEREIKRLCRISGDYDNDFFHAIGDEDEYDHVRYKGLLKAWAQAVASKQGLVVKNLTTSFADGRVFEAIVDEYEGYINHPNALGKGQELSGRLRRLGCSEQFSGLFARGQESQRCAHVFDRDFVLAALAFLCSRLLGPTQGVRAAVTIQRAWRSHWNRTVASRKRCLKTVAQSCAEAALGREKDQDGGIGEVAQKLSEKDEAVSQEEDLWRNL</sequence>
<keyword evidence="20" id="KW-1185">Reference proteome</keyword>
<feature type="signal peptide" evidence="17">
    <location>
        <begin position="1"/>
        <end position="24"/>
    </location>
</feature>
<evidence type="ECO:0000256" key="11">
    <source>
        <dbReference type="ARBA" id="ARBA00023002"/>
    </source>
</evidence>
<feature type="compositionally biased region" description="Polar residues" evidence="16">
    <location>
        <begin position="672"/>
        <end position="691"/>
    </location>
</feature>
<keyword evidence="12" id="KW-0472">Membrane</keyword>
<keyword evidence="9" id="KW-0274">FAD</keyword>
<evidence type="ECO:0000256" key="9">
    <source>
        <dbReference type="ARBA" id="ARBA00022827"/>
    </source>
</evidence>
<evidence type="ECO:0000256" key="15">
    <source>
        <dbReference type="ARBA" id="ARBA00023284"/>
    </source>
</evidence>
<feature type="region of interest" description="Disordered" evidence="16">
    <location>
        <begin position="664"/>
        <end position="692"/>
    </location>
</feature>
<comment type="similarity">
    <text evidence="3">Belongs to the EROs family.</text>
</comment>
<dbReference type="InterPro" id="IPR001715">
    <property type="entry name" value="CH_dom"/>
</dbReference>
<comment type="subcellular location">
    <subcellularLocation>
        <location evidence="2">Endoplasmic reticulum membrane</location>
        <topology evidence="2">Peripheral membrane protein</topology>
        <orientation evidence="2">Lumenal side</orientation>
    </subcellularLocation>
</comment>
<keyword evidence="8" id="KW-0256">Endoplasmic reticulum</keyword>
<evidence type="ECO:0000313" key="20">
    <source>
        <dbReference type="Proteomes" id="UP001345691"/>
    </source>
</evidence>
<name>A0ABR0JQE0_9EURO</name>
<feature type="region of interest" description="Disordered" evidence="16">
    <location>
        <begin position="477"/>
        <end position="503"/>
    </location>
</feature>
<dbReference type="Gene3D" id="1.10.418.10">
    <property type="entry name" value="Calponin-like domain"/>
    <property type="match status" value="2"/>
</dbReference>
<evidence type="ECO:0000256" key="17">
    <source>
        <dbReference type="SAM" id="SignalP"/>
    </source>
</evidence>
<feature type="chain" id="PRO_5045948377" evidence="17">
    <location>
        <begin position="25"/>
        <end position="1570"/>
    </location>
</feature>
<evidence type="ECO:0000256" key="5">
    <source>
        <dbReference type="ARBA" id="ARBA00022448"/>
    </source>
</evidence>
<evidence type="ECO:0000256" key="6">
    <source>
        <dbReference type="ARBA" id="ARBA00022630"/>
    </source>
</evidence>
<keyword evidence="7 17" id="KW-0732">Signal</keyword>
<reference evidence="19 20" key="1">
    <citation type="submission" date="2023-08" db="EMBL/GenBank/DDBJ databases">
        <title>Black Yeasts Isolated from many extreme environments.</title>
        <authorList>
            <person name="Coleine C."/>
            <person name="Stajich J.E."/>
            <person name="Selbmann L."/>
        </authorList>
    </citation>
    <scope>NUCLEOTIDE SEQUENCE [LARGE SCALE GENOMIC DNA]</scope>
    <source>
        <strain evidence="19 20">CCFEE 6328</strain>
    </source>
</reference>
<evidence type="ECO:0000259" key="18">
    <source>
        <dbReference type="PROSITE" id="PS50021"/>
    </source>
</evidence>
<dbReference type="SUPFAM" id="SSF47576">
    <property type="entry name" value="Calponin-homology domain, CH-domain"/>
    <property type="match status" value="1"/>
</dbReference>
<evidence type="ECO:0000256" key="3">
    <source>
        <dbReference type="ARBA" id="ARBA00008277"/>
    </source>
</evidence>
<evidence type="ECO:0000256" key="13">
    <source>
        <dbReference type="ARBA" id="ARBA00023157"/>
    </source>
</evidence>
<dbReference type="EMBL" id="JAVRRF010000001">
    <property type="protein sequence ID" value="KAK5068180.1"/>
    <property type="molecule type" value="Genomic_DNA"/>
</dbReference>
<feature type="region of interest" description="Disordered" evidence="16">
    <location>
        <begin position="802"/>
        <end position="865"/>
    </location>
</feature>
<dbReference type="SUPFAM" id="SSF110019">
    <property type="entry name" value="ERO1-like"/>
    <property type="match status" value="1"/>
</dbReference>
<dbReference type="InterPro" id="IPR036872">
    <property type="entry name" value="CH_dom_sf"/>
</dbReference>
<evidence type="ECO:0000256" key="7">
    <source>
        <dbReference type="ARBA" id="ARBA00022729"/>
    </source>
</evidence>
<keyword evidence="14" id="KW-0325">Glycoprotein</keyword>
<dbReference type="PROSITE" id="PS50021">
    <property type="entry name" value="CH"/>
    <property type="match status" value="1"/>
</dbReference>
<dbReference type="PANTHER" id="PTHR12613:SF0">
    <property type="entry name" value="ERO1-LIKE PROTEIN"/>
    <property type="match status" value="1"/>
</dbReference>
<feature type="compositionally biased region" description="Acidic residues" evidence="16">
    <location>
        <begin position="490"/>
        <end position="501"/>
    </location>
</feature>
<evidence type="ECO:0000256" key="8">
    <source>
        <dbReference type="ARBA" id="ARBA00022824"/>
    </source>
</evidence>
<dbReference type="Pfam" id="PF04137">
    <property type="entry name" value="ERO1"/>
    <property type="match status" value="1"/>
</dbReference>